<dbReference type="GeneID" id="64980014"/>
<organism evidence="2 3">
    <name type="scientific">Aspergillus puulaauensis</name>
    <dbReference type="NCBI Taxonomy" id="1220207"/>
    <lineage>
        <taxon>Eukaryota</taxon>
        <taxon>Fungi</taxon>
        <taxon>Dikarya</taxon>
        <taxon>Ascomycota</taxon>
        <taxon>Pezizomycotina</taxon>
        <taxon>Eurotiomycetes</taxon>
        <taxon>Eurotiomycetidae</taxon>
        <taxon>Eurotiales</taxon>
        <taxon>Aspergillaceae</taxon>
        <taxon>Aspergillus</taxon>
    </lineage>
</organism>
<evidence type="ECO:0000313" key="3">
    <source>
        <dbReference type="Proteomes" id="UP000654913"/>
    </source>
</evidence>
<dbReference type="KEGG" id="apuu:APUU_80320A"/>
<feature type="compositionally biased region" description="Polar residues" evidence="1">
    <location>
        <begin position="173"/>
        <end position="188"/>
    </location>
</feature>
<sequence length="283" mass="32132">MAIKIPSKDLFYPSDGSPVRQRCKKCGRWFDQCTYFVGDRGQPTLTCWFCRKSSNRSHKRRRERDAAERRQQQQQRQRQQQPPQTLPMPVQSAFFQPQPQQQQQNSFVAQTQGENDTSFAPLHDMFDADSQNAFISSYDPVPTDGMFPPDRNATMPPSTQSQSSFTFEGPFADNSSAGQFSRNGEFTNTPGHLFAPATASQYTNHLNSLFVANSNGIHARMPAIVPRVVADFQDLLDSEVEDLTSATPFTEQSNEVRIALHRGGRMQHYDVKAHSQFFLERAE</sequence>
<feature type="compositionally biased region" description="Low complexity" evidence="1">
    <location>
        <begin position="72"/>
        <end position="90"/>
    </location>
</feature>
<feature type="region of interest" description="Disordered" evidence="1">
    <location>
        <begin position="58"/>
        <end position="90"/>
    </location>
</feature>
<accession>A0A7R7XYV4</accession>
<dbReference type="Proteomes" id="UP000654913">
    <property type="component" value="Chromosome 8"/>
</dbReference>
<feature type="compositionally biased region" description="Polar residues" evidence="1">
    <location>
        <begin position="155"/>
        <end position="166"/>
    </location>
</feature>
<evidence type="ECO:0000313" key="2">
    <source>
        <dbReference type="EMBL" id="BCS30017.1"/>
    </source>
</evidence>
<evidence type="ECO:0000256" key="1">
    <source>
        <dbReference type="SAM" id="MobiDB-lite"/>
    </source>
</evidence>
<dbReference type="EMBL" id="AP024450">
    <property type="protein sequence ID" value="BCS30017.1"/>
    <property type="molecule type" value="Genomic_DNA"/>
</dbReference>
<reference evidence="2" key="1">
    <citation type="submission" date="2021-01" db="EMBL/GenBank/DDBJ databases">
        <authorList>
            <consortium name="Aspergillus puulaauensis MK2 genome sequencing consortium"/>
            <person name="Kazuki M."/>
            <person name="Futagami T."/>
        </authorList>
    </citation>
    <scope>NUCLEOTIDE SEQUENCE</scope>
    <source>
        <strain evidence="2">MK2</strain>
    </source>
</reference>
<proteinExistence type="predicted"/>
<protein>
    <submittedName>
        <fullName evidence="2">Uncharacterized protein</fullName>
    </submittedName>
</protein>
<gene>
    <name evidence="2" type="ORF">APUU_80320A</name>
</gene>
<feature type="region of interest" description="Disordered" evidence="1">
    <location>
        <begin position="154"/>
        <end position="188"/>
    </location>
</feature>
<reference evidence="2" key="2">
    <citation type="submission" date="2021-02" db="EMBL/GenBank/DDBJ databases">
        <title>Aspergillus puulaauensis MK2 genome sequence.</title>
        <authorList>
            <person name="Futagami T."/>
            <person name="Mori K."/>
            <person name="Kadooka C."/>
            <person name="Tanaka T."/>
        </authorList>
    </citation>
    <scope>NUCLEOTIDE SEQUENCE</scope>
    <source>
        <strain evidence="2">MK2</strain>
    </source>
</reference>
<keyword evidence="3" id="KW-1185">Reference proteome</keyword>
<dbReference type="OrthoDB" id="10592407at2759"/>
<name>A0A7R7XYV4_9EURO</name>
<dbReference type="RefSeq" id="XP_041562203.1">
    <property type="nucleotide sequence ID" value="XM_041696587.1"/>
</dbReference>
<dbReference type="AlphaFoldDB" id="A0A7R7XYV4"/>